<organism evidence="22 23">
    <name type="scientific">Candidatus Jettenia caeni</name>
    <dbReference type="NCBI Taxonomy" id="247490"/>
    <lineage>
        <taxon>Bacteria</taxon>
        <taxon>Pseudomonadati</taxon>
        <taxon>Planctomycetota</taxon>
        <taxon>Candidatus Brocadiia</taxon>
        <taxon>Candidatus Brocadiales</taxon>
        <taxon>Candidatus Brocadiaceae</taxon>
        <taxon>Candidatus Jettenia</taxon>
    </lineage>
</organism>
<sequence length="400" mass="44040">MKPWHFIIYIMVALLGFSIVTVYSTDMVTFGVKGSSYQFMKHLLWIGVGSGLLIIIAKVDYHYLQKFSVPILVVSGILLLLVLVPGIGTVTNGARRWIRLSSMFGIQPSEFAKLAMILYISNHIAENYDRMSKFMYGFIIPISVVALISGLIVIEPDFGTAAFIALLSFIMLIVGGTRIIFISFMIIAAVPFLHKMLFEVSYRKDRLMAFWNPWEDPSGTGYHVIQSWIALGSGGLTGLGIGNSKQKLFFLPESSSDFIFTIIGEEFGFLGVIVVISLFILLLWQGLKIVHSAKDIFGFFLGLGITIMFGLQAIINIAVVSGMMPTKGIPLPFVSSGGSSLLFSMAGIGILINVARHSAPGENLPVSVDNMDSLQDTENKPPVFMRIYHKIAAKIANFSW</sequence>
<evidence type="ECO:0000256" key="5">
    <source>
        <dbReference type="ARBA" id="ARBA00022676"/>
    </source>
</evidence>
<reference evidence="22 23" key="1">
    <citation type="journal article" date="2012" name="FEBS Lett.">
        <title>Anammox organism KSU-1 expresses a NirK-type copper-containing nitrite reductase instead of a NirS-type with cytochrome cd1.</title>
        <authorList>
            <person name="Hira D."/>
            <person name="Toh H."/>
            <person name="Migita C.T."/>
            <person name="Okubo H."/>
            <person name="Nishiyama T."/>
            <person name="Hattori M."/>
            <person name="Furukawa K."/>
            <person name="Fujii T."/>
        </authorList>
    </citation>
    <scope>NUCLEOTIDE SEQUENCE [LARGE SCALE GENOMIC DNA]</scope>
</reference>
<keyword evidence="3" id="KW-1003">Cell membrane</keyword>
<feature type="transmembrane region" description="Helical" evidence="21">
    <location>
        <begin position="43"/>
        <end position="61"/>
    </location>
</feature>
<keyword evidence="10 21" id="KW-1133">Transmembrane helix</keyword>
<evidence type="ECO:0000256" key="15">
    <source>
        <dbReference type="ARBA" id="ARBA00033270"/>
    </source>
</evidence>
<evidence type="ECO:0000256" key="1">
    <source>
        <dbReference type="ARBA" id="ARBA00004651"/>
    </source>
</evidence>
<evidence type="ECO:0000256" key="12">
    <source>
        <dbReference type="ARBA" id="ARBA00023306"/>
    </source>
</evidence>
<dbReference type="InterPro" id="IPR018365">
    <property type="entry name" value="Cell_cycle_FtsW-rel_CS"/>
</dbReference>
<dbReference type="GO" id="GO:0015648">
    <property type="term" value="F:lipid-linked peptidoglycan transporter activity"/>
    <property type="evidence" value="ECO:0007669"/>
    <property type="project" value="TreeGrafter"/>
</dbReference>
<evidence type="ECO:0000256" key="4">
    <source>
        <dbReference type="ARBA" id="ARBA00022618"/>
    </source>
</evidence>
<dbReference type="Pfam" id="PF01098">
    <property type="entry name" value="FTSW_RODA_SPOVE"/>
    <property type="match status" value="1"/>
</dbReference>
<dbReference type="Proteomes" id="UP000002985">
    <property type="component" value="Unassembled WGS sequence"/>
</dbReference>
<dbReference type="GO" id="GO:0032153">
    <property type="term" value="C:cell division site"/>
    <property type="evidence" value="ECO:0007669"/>
    <property type="project" value="TreeGrafter"/>
</dbReference>
<accession>I3IQL4</accession>
<keyword evidence="11 21" id="KW-0472">Membrane</keyword>
<feature type="transmembrane region" description="Helical" evidence="21">
    <location>
        <begin position="67"/>
        <end position="90"/>
    </location>
</feature>
<keyword evidence="23" id="KW-1185">Reference proteome</keyword>
<feature type="transmembrane region" description="Helical" evidence="21">
    <location>
        <begin position="161"/>
        <end position="194"/>
    </location>
</feature>
<evidence type="ECO:0000313" key="22">
    <source>
        <dbReference type="EMBL" id="GAB64009.1"/>
    </source>
</evidence>
<evidence type="ECO:0000256" key="18">
    <source>
        <dbReference type="ARBA" id="ARBA00041418"/>
    </source>
</evidence>
<keyword evidence="7 21" id="KW-0812">Transmembrane</keyword>
<proteinExistence type="inferred from homology"/>
<evidence type="ECO:0000256" key="14">
    <source>
        <dbReference type="ARBA" id="ARBA00032370"/>
    </source>
</evidence>
<dbReference type="InterPro" id="IPR013437">
    <property type="entry name" value="FtsW"/>
</dbReference>
<keyword evidence="5" id="KW-0328">Glycosyltransferase</keyword>
<feature type="transmembrane region" description="Helical" evidence="21">
    <location>
        <begin position="296"/>
        <end position="319"/>
    </location>
</feature>
<evidence type="ECO:0000256" key="13">
    <source>
        <dbReference type="ARBA" id="ARBA00023316"/>
    </source>
</evidence>
<dbReference type="GO" id="GO:0005886">
    <property type="term" value="C:plasma membrane"/>
    <property type="evidence" value="ECO:0007669"/>
    <property type="project" value="UniProtKB-SubCell"/>
</dbReference>
<dbReference type="GO" id="GO:0008955">
    <property type="term" value="F:peptidoglycan glycosyltransferase activity"/>
    <property type="evidence" value="ECO:0007669"/>
    <property type="project" value="UniProtKB-EC"/>
</dbReference>
<feature type="transmembrane region" description="Helical" evidence="21">
    <location>
        <begin position="6"/>
        <end position="23"/>
    </location>
</feature>
<dbReference type="GO" id="GO:0051301">
    <property type="term" value="P:cell division"/>
    <property type="evidence" value="ECO:0007669"/>
    <property type="project" value="UniProtKB-KW"/>
</dbReference>
<evidence type="ECO:0000256" key="20">
    <source>
        <dbReference type="ARBA" id="ARBA00049902"/>
    </source>
</evidence>
<feature type="transmembrane region" description="Helical" evidence="21">
    <location>
        <begin position="258"/>
        <end position="284"/>
    </location>
</feature>
<feature type="transmembrane region" description="Helical" evidence="21">
    <location>
        <begin position="134"/>
        <end position="154"/>
    </location>
</feature>
<keyword evidence="4 22" id="KW-0132">Cell division</keyword>
<dbReference type="EC" id="2.4.99.28" evidence="19"/>
<dbReference type="NCBIfam" id="TIGR02614">
    <property type="entry name" value="ftsW"/>
    <property type="match status" value="1"/>
</dbReference>
<evidence type="ECO:0000256" key="6">
    <source>
        <dbReference type="ARBA" id="ARBA00022679"/>
    </source>
</evidence>
<dbReference type="GO" id="GO:0009252">
    <property type="term" value="P:peptidoglycan biosynthetic process"/>
    <property type="evidence" value="ECO:0007669"/>
    <property type="project" value="UniProtKB-KW"/>
</dbReference>
<keyword evidence="8" id="KW-0133">Cell shape</keyword>
<feature type="transmembrane region" description="Helical" evidence="21">
    <location>
        <begin position="331"/>
        <end position="354"/>
    </location>
</feature>
<evidence type="ECO:0000256" key="16">
    <source>
        <dbReference type="ARBA" id="ARBA00038053"/>
    </source>
</evidence>
<evidence type="ECO:0000256" key="7">
    <source>
        <dbReference type="ARBA" id="ARBA00022692"/>
    </source>
</evidence>
<protein>
    <recommendedName>
        <fullName evidence="17">Probable peptidoglycan glycosyltransferase FtsW</fullName>
        <ecNumber evidence="19">2.4.99.28</ecNumber>
    </recommendedName>
    <alternativeName>
        <fullName evidence="18">Cell division protein FtsW</fullName>
    </alternativeName>
    <alternativeName>
        <fullName evidence="15">Cell wall polymerase</fullName>
    </alternativeName>
    <alternativeName>
        <fullName evidence="14">Peptidoglycan polymerase</fullName>
    </alternativeName>
</protein>
<comment type="caution">
    <text evidence="22">The sequence shown here is derived from an EMBL/GenBank/DDBJ whole genome shotgun (WGS) entry which is preliminary data.</text>
</comment>
<dbReference type="STRING" id="247490.KSU1_D0700"/>
<dbReference type="PANTHER" id="PTHR30474:SF2">
    <property type="entry name" value="PEPTIDOGLYCAN GLYCOSYLTRANSFERASE FTSW-RELATED"/>
    <property type="match status" value="1"/>
</dbReference>
<dbReference type="PANTHER" id="PTHR30474">
    <property type="entry name" value="CELL CYCLE PROTEIN"/>
    <property type="match status" value="1"/>
</dbReference>
<evidence type="ECO:0000256" key="9">
    <source>
        <dbReference type="ARBA" id="ARBA00022984"/>
    </source>
</evidence>
<dbReference type="AlphaFoldDB" id="I3IQL4"/>
<evidence type="ECO:0000256" key="21">
    <source>
        <dbReference type="SAM" id="Phobius"/>
    </source>
</evidence>
<name>I3IQL4_9BACT</name>
<evidence type="ECO:0000256" key="3">
    <source>
        <dbReference type="ARBA" id="ARBA00022475"/>
    </source>
</evidence>
<dbReference type="GO" id="GO:0071555">
    <property type="term" value="P:cell wall organization"/>
    <property type="evidence" value="ECO:0007669"/>
    <property type="project" value="UniProtKB-KW"/>
</dbReference>
<comment type="catalytic activity">
    <reaction evidence="20">
        <text>[GlcNAc-(1-&gt;4)-Mur2Ac(oyl-L-Ala-gamma-D-Glu-L-Lys-D-Ala-D-Ala)](n)-di-trans,octa-cis-undecaprenyl diphosphate + beta-D-GlcNAc-(1-&gt;4)-Mur2Ac(oyl-L-Ala-gamma-D-Glu-L-Lys-D-Ala-D-Ala)-di-trans,octa-cis-undecaprenyl diphosphate = [GlcNAc-(1-&gt;4)-Mur2Ac(oyl-L-Ala-gamma-D-Glu-L-Lys-D-Ala-D-Ala)](n+1)-di-trans,octa-cis-undecaprenyl diphosphate + di-trans,octa-cis-undecaprenyl diphosphate + H(+)</text>
        <dbReference type="Rhea" id="RHEA:23708"/>
        <dbReference type="Rhea" id="RHEA-COMP:9602"/>
        <dbReference type="Rhea" id="RHEA-COMP:9603"/>
        <dbReference type="ChEBI" id="CHEBI:15378"/>
        <dbReference type="ChEBI" id="CHEBI:58405"/>
        <dbReference type="ChEBI" id="CHEBI:60033"/>
        <dbReference type="ChEBI" id="CHEBI:78435"/>
        <dbReference type="EC" id="2.4.99.28"/>
    </reaction>
</comment>
<dbReference type="InterPro" id="IPR001182">
    <property type="entry name" value="FtsW/RodA"/>
</dbReference>
<evidence type="ECO:0000256" key="10">
    <source>
        <dbReference type="ARBA" id="ARBA00022989"/>
    </source>
</evidence>
<evidence type="ECO:0000256" key="2">
    <source>
        <dbReference type="ARBA" id="ARBA00004752"/>
    </source>
</evidence>
<keyword evidence="6" id="KW-0808">Transferase</keyword>
<dbReference type="EMBL" id="BAFH01000004">
    <property type="protein sequence ID" value="GAB64009.1"/>
    <property type="molecule type" value="Genomic_DNA"/>
</dbReference>
<comment type="subcellular location">
    <subcellularLocation>
        <location evidence="1">Cell membrane</location>
        <topology evidence="1">Multi-pass membrane protein</topology>
    </subcellularLocation>
</comment>
<dbReference type="eggNOG" id="COG0772">
    <property type="taxonomic scope" value="Bacteria"/>
</dbReference>
<comment type="pathway">
    <text evidence="2">Cell wall biogenesis; peptidoglycan biosynthesis.</text>
</comment>
<keyword evidence="13" id="KW-0961">Cell wall biogenesis/degradation</keyword>
<evidence type="ECO:0000256" key="11">
    <source>
        <dbReference type="ARBA" id="ARBA00023136"/>
    </source>
</evidence>
<evidence type="ECO:0000256" key="17">
    <source>
        <dbReference type="ARBA" id="ARBA00041185"/>
    </source>
</evidence>
<evidence type="ECO:0000256" key="19">
    <source>
        <dbReference type="ARBA" id="ARBA00044770"/>
    </source>
</evidence>
<keyword evidence="9" id="KW-0573">Peptidoglycan synthesis</keyword>
<dbReference type="PROSITE" id="PS00428">
    <property type="entry name" value="FTSW_RODA_SPOVE"/>
    <property type="match status" value="1"/>
</dbReference>
<gene>
    <name evidence="22" type="ORF">KSU1_D0700</name>
</gene>
<comment type="similarity">
    <text evidence="16">Belongs to the SEDS family. FtsW subfamily.</text>
</comment>
<keyword evidence="12" id="KW-0131">Cell cycle</keyword>
<evidence type="ECO:0000313" key="23">
    <source>
        <dbReference type="Proteomes" id="UP000002985"/>
    </source>
</evidence>
<dbReference type="GO" id="GO:0008360">
    <property type="term" value="P:regulation of cell shape"/>
    <property type="evidence" value="ECO:0007669"/>
    <property type="project" value="UniProtKB-KW"/>
</dbReference>
<dbReference type="OrthoDB" id="9768187at2"/>
<evidence type="ECO:0000256" key="8">
    <source>
        <dbReference type="ARBA" id="ARBA00022960"/>
    </source>
</evidence>